<evidence type="ECO:0000313" key="3">
    <source>
        <dbReference type="EMBL" id="PTB46012.1"/>
    </source>
</evidence>
<evidence type="ECO:0000256" key="1">
    <source>
        <dbReference type="SAM" id="MobiDB-lite"/>
    </source>
</evidence>
<keyword evidence="2" id="KW-0472">Membrane</keyword>
<dbReference type="Proteomes" id="UP000240493">
    <property type="component" value="Unassembled WGS sequence"/>
</dbReference>
<reference evidence="3 4" key="1">
    <citation type="submission" date="2016-07" db="EMBL/GenBank/DDBJ databases">
        <title>Multiple horizontal gene transfer events from other fungi enriched the ability of initially mycotrophic Trichoderma (Ascomycota) to feed on dead plant biomass.</title>
        <authorList>
            <consortium name="DOE Joint Genome Institute"/>
            <person name="Aerts A."/>
            <person name="Atanasova L."/>
            <person name="Chenthamara K."/>
            <person name="Zhang J."/>
            <person name="Grujic M."/>
            <person name="Henrissat B."/>
            <person name="Kuo A."/>
            <person name="Salamov A."/>
            <person name="Lipzen A."/>
            <person name="Labutti K."/>
            <person name="Barry K."/>
            <person name="Miao Y."/>
            <person name="Rahimi M.J."/>
            <person name="Shen Q."/>
            <person name="Grigoriev I.V."/>
            <person name="Kubicek C.P."/>
            <person name="Druzhinina I.S."/>
        </authorList>
    </citation>
    <scope>NUCLEOTIDE SEQUENCE [LARGE SCALE GENOMIC DNA]</scope>
    <source>
        <strain evidence="3 4">CBS 433.97</strain>
    </source>
</reference>
<evidence type="ECO:0000313" key="4">
    <source>
        <dbReference type="Proteomes" id="UP000240493"/>
    </source>
</evidence>
<keyword evidence="2" id="KW-0812">Transmembrane</keyword>
<proteinExistence type="predicted"/>
<keyword evidence="4" id="KW-1185">Reference proteome</keyword>
<sequence>MHGKEERRSMPMRGPVSDAIQRSKWWLAALFEDTSQLPGGKKKKKKQKSSGERPAAMIRRGLSKSAGMMAASLSLSLSLSFFFFFFFFQLWGPKLTWSLCLCLLDPFAILESNLLRWYSTSATATTYYNAPECCSYSSGVTAKH</sequence>
<keyword evidence="2" id="KW-1133">Transmembrane helix</keyword>
<feature type="region of interest" description="Disordered" evidence="1">
    <location>
        <begin position="36"/>
        <end position="56"/>
    </location>
</feature>
<dbReference type="AlphaFoldDB" id="A0A2T3ZMK3"/>
<gene>
    <name evidence="3" type="ORF">M441DRAFT_207820</name>
</gene>
<accession>A0A2T3ZMK3</accession>
<protein>
    <submittedName>
        <fullName evidence="3">Uncharacterized protein</fullName>
    </submittedName>
</protein>
<dbReference type="EMBL" id="KZ679256">
    <property type="protein sequence ID" value="PTB46012.1"/>
    <property type="molecule type" value="Genomic_DNA"/>
</dbReference>
<feature type="transmembrane region" description="Helical" evidence="2">
    <location>
        <begin position="66"/>
        <end position="89"/>
    </location>
</feature>
<name>A0A2T3ZMK3_TRIA4</name>
<organism evidence="3 4">
    <name type="scientific">Trichoderma asperellum (strain ATCC 204424 / CBS 433.97 / NBRC 101777)</name>
    <dbReference type="NCBI Taxonomy" id="1042311"/>
    <lineage>
        <taxon>Eukaryota</taxon>
        <taxon>Fungi</taxon>
        <taxon>Dikarya</taxon>
        <taxon>Ascomycota</taxon>
        <taxon>Pezizomycotina</taxon>
        <taxon>Sordariomycetes</taxon>
        <taxon>Hypocreomycetidae</taxon>
        <taxon>Hypocreales</taxon>
        <taxon>Hypocreaceae</taxon>
        <taxon>Trichoderma</taxon>
    </lineage>
</organism>
<evidence type="ECO:0000256" key="2">
    <source>
        <dbReference type="SAM" id="Phobius"/>
    </source>
</evidence>